<dbReference type="Pfam" id="PF02653">
    <property type="entry name" value="BPD_transp_2"/>
    <property type="match status" value="1"/>
</dbReference>
<dbReference type="PANTHER" id="PTHR30482:SF20">
    <property type="entry name" value="HIGH-AFFINITY BRANCHED-CHAIN AMINO ACID TRANSPORT SYSTEM PERMEASE PROTEIN LIVM"/>
    <property type="match status" value="1"/>
</dbReference>
<dbReference type="EMBL" id="JBHOMY010000058">
    <property type="protein sequence ID" value="MFC1458609.1"/>
    <property type="molecule type" value="Genomic_DNA"/>
</dbReference>
<reference evidence="7 8" key="1">
    <citation type="submission" date="2024-09" db="EMBL/GenBank/DDBJ databases">
        <title>Nodulacao em especies de Leguminosae Basais da Amazonia e Caracterizacao dos Rizobios e Bacterias Associadas aos Nodulos.</title>
        <authorList>
            <person name="Jambeiro I.C.A."/>
            <person name="Lopes I.S."/>
            <person name="Aguiar E.R.G.R."/>
            <person name="Santos A.F.J."/>
            <person name="Dos Santos J.M.F."/>
            <person name="Gross E."/>
        </authorList>
    </citation>
    <scope>NUCLEOTIDE SEQUENCE [LARGE SCALE GENOMIC DNA]</scope>
    <source>
        <strain evidence="7 8">BRUESC1165</strain>
    </source>
</reference>
<dbReference type="PANTHER" id="PTHR30482">
    <property type="entry name" value="HIGH-AFFINITY BRANCHED-CHAIN AMINO ACID TRANSPORT SYSTEM PERMEASE"/>
    <property type="match status" value="1"/>
</dbReference>
<dbReference type="InterPro" id="IPR001851">
    <property type="entry name" value="ABC_transp_permease"/>
</dbReference>
<evidence type="ECO:0000313" key="7">
    <source>
        <dbReference type="EMBL" id="MFC1458609.1"/>
    </source>
</evidence>
<name>A0ABV6YBI5_9HYPH</name>
<feature type="transmembrane region" description="Helical" evidence="6">
    <location>
        <begin position="281"/>
        <end position="305"/>
    </location>
</feature>
<gene>
    <name evidence="7" type="ORF">ACETIH_18255</name>
</gene>
<feature type="transmembrane region" description="Helical" evidence="6">
    <location>
        <begin position="205"/>
        <end position="225"/>
    </location>
</feature>
<evidence type="ECO:0000256" key="5">
    <source>
        <dbReference type="ARBA" id="ARBA00023136"/>
    </source>
</evidence>
<organism evidence="7 8">
    <name type="scientific">Microvirga arabica</name>
    <dbReference type="NCBI Taxonomy" id="1128671"/>
    <lineage>
        <taxon>Bacteria</taxon>
        <taxon>Pseudomonadati</taxon>
        <taxon>Pseudomonadota</taxon>
        <taxon>Alphaproteobacteria</taxon>
        <taxon>Hyphomicrobiales</taxon>
        <taxon>Methylobacteriaceae</taxon>
        <taxon>Microvirga</taxon>
    </lineage>
</organism>
<feature type="transmembrane region" description="Helical" evidence="6">
    <location>
        <begin position="163"/>
        <end position="185"/>
    </location>
</feature>
<proteinExistence type="predicted"/>
<evidence type="ECO:0000256" key="3">
    <source>
        <dbReference type="ARBA" id="ARBA00022692"/>
    </source>
</evidence>
<dbReference type="Proteomes" id="UP001593940">
    <property type="component" value="Unassembled WGS sequence"/>
</dbReference>
<evidence type="ECO:0000256" key="4">
    <source>
        <dbReference type="ARBA" id="ARBA00022989"/>
    </source>
</evidence>
<keyword evidence="4 6" id="KW-1133">Transmembrane helix</keyword>
<keyword evidence="8" id="KW-1185">Reference proteome</keyword>
<feature type="transmembrane region" description="Helical" evidence="6">
    <location>
        <begin position="58"/>
        <end position="77"/>
    </location>
</feature>
<sequence>MQGSRLKLLMPAFSVIVVIALISPFIFSSPFWLDNSVLVAIFSLMALSMGMAYGQAGILSIAPAAFASIGAFATSVVTTRYGLSPLVGLVLALVLPMVLAYPMARAITRLSPLPLSIATLLLSLVLELAIREGGDFTGGYIGLSGIPTLWFAPNLFSMHVLGWLLVALVLVLYVNLTNSAVGRAVRTARHDPLRATADGVHVPSLLAVYFALSASVAGLAGWLYAHHLTYMGPDSLTMHVSIKIMLMAVIGGASTFLGPILGAAFLTLITLYLPAAETQGMIFGAVLILVLLVTPNGVLGTDWLAFFHGKKRKSDVARVQPAVGGGAA</sequence>
<dbReference type="InterPro" id="IPR043428">
    <property type="entry name" value="LivM-like"/>
</dbReference>
<keyword evidence="3 6" id="KW-0812">Transmembrane</keyword>
<comment type="caution">
    <text evidence="7">The sequence shown here is derived from an EMBL/GenBank/DDBJ whole genome shotgun (WGS) entry which is preliminary data.</text>
</comment>
<evidence type="ECO:0000256" key="1">
    <source>
        <dbReference type="ARBA" id="ARBA00004651"/>
    </source>
</evidence>
<dbReference type="CDD" id="cd06581">
    <property type="entry name" value="TM_PBP1_LivM_like"/>
    <property type="match status" value="1"/>
</dbReference>
<feature type="transmembrane region" description="Helical" evidence="6">
    <location>
        <begin position="246"/>
        <end position="275"/>
    </location>
</feature>
<comment type="subcellular location">
    <subcellularLocation>
        <location evidence="1">Cell membrane</location>
        <topology evidence="1">Multi-pass membrane protein</topology>
    </subcellularLocation>
</comment>
<evidence type="ECO:0000256" key="6">
    <source>
        <dbReference type="SAM" id="Phobius"/>
    </source>
</evidence>
<feature type="transmembrane region" description="Helical" evidence="6">
    <location>
        <begin position="12"/>
        <end position="31"/>
    </location>
</feature>
<feature type="transmembrane region" description="Helical" evidence="6">
    <location>
        <begin position="83"/>
        <end position="101"/>
    </location>
</feature>
<protein>
    <submittedName>
        <fullName evidence="7">Branched-chain amino acid ABC transporter permease</fullName>
    </submittedName>
</protein>
<evidence type="ECO:0000313" key="8">
    <source>
        <dbReference type="Proteomes" id="UP001593940"/>
    </source>
</evidence>
<keyword evidence="2" id="KW-1003">Cell membrane</keyword>
<evidence type="ECO:0000256" key="2">
    <source>
        <dbReference type="ARBA" id="ARBA00022475"/>
    </source>
</evidence>
<dbReference type="RefSeq" id="WP_377030517.1">
    <property type="nucleotide sequence ID" value="NZ_JBHOMY010000058.1"/>
</dbReference>
<accession>A0ABV6YBI5</accession>
<keyword evidence="5 6" id="KW-0472">Membrane</keyword>